<dbReference type="AlphaFoldDB" id="E4X0N5"/>
<feature type="signal peptide" evidence="18">
    <location>
        <begin position="1"/>
        <end position="18"/>
    </location>
</feature>
<dbReference type="Pfam" id="PF02516">
    <property type="entry name" value="STT3"/>
    <property type="match status" value="1"/>
</dbReference>
<feature type="transmembrane region" description="Helical" evidence="17">
    <location>
        <begin position="626"/>
        <end position="649"/>
    </location>
</feature>
<organism evidence="21">
    <name type="scientific">Oikopleura dioica</name>
    <name type="common">Tunicate</name>
    <dbReference type="NCBI Taxonomy" id="34765"/>
    <lineage>
        <taxon>Eukaryota</taxon>
        <taxon>Metazoa</taxon>
        <taxon>Chordata</taxon>
        <taxon>Tunicata</taxon>
        <taxon>Appendicularia</taxon>
        <taxon>Copelata</taxon>
        <taxon>Oikopleuridae</taxon>
        <taxon>Oikopleura</taxon>
    </lineage>
</organism>
<name>E4X0N5_OIKDI</name>
<evidence type="ECO:0000259" key="20">
    <source>
        <dbReference type="Pfam" id="PF21436"/>
    </source>
</evidence>
<feature type="transmembrane region" description="Helical" evidence="17">
    <location>
        <begin position="737"/>
        <end position="758"/>
    </location>
</feature>
<dbReference type="InterPro" id="IPR003674">
    <property type="entry name" value="Oligo_trans_STT3"/>
</dbReference>
<comment type="subcellular location">
    <subcellularLocation>
        <location evidence="3">Endomembrane system</location>
        <topology evidence="3">Multi-pass membrane protein</topology>
    </subcellularLocation>
</comment>
<protein>
    <recommendedName>
        <fullName evidence="6">dolichyl-diphosphooligosaccharide--protein glycotransferase</fullName>
        <ecNumber evidence="6">2.4.99.18</ecNumber>
    </recommendedName>
</protein>
<dbReference type="GO" id="GO:0046872">
    <property type="term" value="F:metal ion binding"/>
    <property type="evidence" value="ECO:0007669"/>
    <property type="project" value="UniProtKB-KW"/>
</dbReference>
<evidence type="ECO:0000256" key="15">
    <source>
        <dbReference type="ARBA" id="ARBA00048829"/>
    </source>
</evidence>
<feature type="compositionally biased region" description="Acidic residues" evidence="16">
    <location>
        <begin position="771"/>
        <end position="780"/>
    </location>
</feature>
<proteinExistence type="inferred from homology"/>
<keyword evidence="9 17" id="KW-0812">Transmembrane</keyword>
<keyword evidence="12 17" id="KW-1133">Transmembrane helix</keyword>
<evidence type="ECO:0000256" key="16">
    <source>
        <dbReference type="SAM" id="MobiDB-lite"/>
    </source>
</evidence>
<feature type="region of interest" description="Disordered" evidence="16">
    <location>
        <begin position="1072"/>
        <end position="1103"/>
    </location>
</feature>
<keyword evidence="7" id="KW-0328">Glycosyltransferase</keyword>
<dbReference type="Pfam" id="PF21436">
    <property type="entry name" value="STT3-PglB_core"/>
    <property type="match status" value="1"/>
</dbReference>
<comment type="catalytic activity">
    <reaction evidence="15">
        <text>a di-trans,poly-cis-dolichyl diphosphooligosaccharide + L-asparaginyl-[protein] = N(4)-(oligosaccharide-(1-&gt;4)-N-acetyl-beta-D-glucosaminyl-(1-&gt;4)-N-acetyl-beta-D-glucosaminyl)-L-asparaginyl-[protein] + a di-trans,poly-cis-dolichyl diphosphate + H(+)</text>
        <dbReference type="Rhea" id="RHEA:22980"/>
        <dbReference type="Rhea" id="RHEA-COMP:12804"/>
        <dbReference type="Rhea" id="RHEA-COMP:12805"/>
        <dbReference type="Rhea" id="RHEA-COMP:19506"/>
        <dbReference type="Rhea" id="RHEA-COMP:19509"/>
        <dbReference type="ChEBI" id="CHEBI:15378"/>
        <dbReference type="ChEBI" id="CHEBI:50347"/>
        <dbReference type="ChEBI" id="CHEBI:57497"/>
        <dbReference type="ChEBI" id="CHEBI:57570"/>
        <dbReference type="ChEBI" id="CHEBI:132529"/>
        <dbReference type="EC" id="2.4.99.18"/>
    </reaction>
</comment>
<feature type="transmembrane region" description="Helical" evidence="17">
    <location>
        <begin position="300"/>
        <end position="318"/>
    </location>
</feature>
<feature type="compositionally biased region" description="Basic residues" evidence="16">
    <location>
        <begin position="1072"/>
        <end position="1082"/>
    </location>
</feature>
<gene>
    <name evidence="21" type="ORF">GSOID_T00015272001</name>
</gene>
<keyword evidence="22" id="KW-1185">Reference proteome</keyword>
<feature type="transmembrane region" description="Helical" evidence="17">
    <location>
        <begin position="687"/>
        <end position="706"/>
    </location>
</feature>
<evidence type="ECO:0000256" key="13">
    <source>
        <dbReference type="ARBA" id="ARBA00023136"/>
    </source>
</evidence>
<feature type="transmembrane region" description="Helical" evidence="17">
    <location>
        <begin position="595"/>
        <end position="614"/>
    </location>
</feature>
<dbReference type="Proteomes" id="UP000001307">
    <property type="component" value="Unassembled WGS sequence"/>
</dbReference>
<dbReference type="GO" id="GO:0043687">
    <property type="term" value="P:post-translational protein modification"/>
    <property type="evidence" value="ECO:0007669"/>
    <property type="project" value="TreeGrafter"/>
</dbReference>
<comment type="cofactor">
    <cofactor evidence="1">
        <name>Mn(2+)</name>
        <dbReference type="ChEBI" id="CHEBI:29035"/>
    </cofactor>
</comment>
<dbReference type="OrthoDB" id="10261066at2759"/>
<evidence type="ECO:0000256" key="9">
    <source>
        <dbReference type="ARBA" id="ARBA00022692"/>
    </source>
</evidence>
<feature type="transmembrane region" description="Helical" evidence="17">
    <location>
        <begin position="542"/>
        <end position="561"/>
    </location>
</feature>
<feature type="transmembrane region" description="Helical" evidence="17">
    <location>
        <begin position="233"/>
        <end position="251"/>
    </location>
</feature>
<feature type="domain" description="Oligosaccharyl transferase STT3 N-terminal" evidence="19">
    <location>
        <begin position="349"/>
        <end position="745"/>
    </location>
</feature>
<feature type="transmembrane region" description="Helical" evidence="17">
    <location>
        <begin position="568"/>
        <end position="589"/>
    </location>
</feature>
<dbReference type="UniPathway" id="UPA00378"/>
<sequence length="1103" mass="124786">MISAKLLPVLGLFGAVFANNDVFTREQVFELMMDATAGATHKTQKPPKKKGLPAAVPEMDYDEWMELVGKPYQKNLVQEMKIVFLYSSIGAGPQAGFSCTECSENIKDFELVAQKTKQGEGMQKIFFAWMNLTDTNVKAFKAVGVKQVPSVVIFNDGRIEHGKRLVSRENMNPNEDMALQMADFLRKNNIDVPPFKRPVNFKKLLLKSSAAFFGLWVLWSIRKIVFSRSAMAVYCILCMTATLNASAFLKIKNIPFGTVEDLFKISGNSTRGIENFLGGAIQLVCFVGLILLNSTHKFRLFTSLAGFALSFVSFWAYWHLYKTKRSFYKYAHDDTTLEMGKSNAIGSLLVLVVLIGACLIAFFSRLFAVIRYESIIHEMDPWFNYRATKKFVEMGAQDFINWFDSTAWYPLGRAVGPTVFPGLMYTAGSIHAILNGLGFTTHIQDVCVFTSPIFSMFSSTATFLLTQEVWSTQAGLVAAVFMAIIPGYTQRSVAGSFDNEGVAIFALQISFYCWLRALRTGAVFWGVVTAFCYWYMTSAWGGYVLIINMIALHTFIILVTGRYSEKVYSAYTSFYCIGQMMAMCIHFVNTQPVTTSEHMSAFGVFGLIQVQSLINSKNSKGSKKFFVFVVCVILVLGTVGLVVAVRLGLVAPFTGRFYSLYDTSYARKHIPIISSVSEHQPTSWERYPMDVHLLPVFAFAGIWYAFQNLNERNLFLIINGVCSCYFSGIMSRLMLTVAPIISVLAGIGFSVTIERLLLQIPAPGPEKIEKEEELTEDGEQAENRDEKVEKAKKEEKLPTDWLFFVRNHPLPLKLLLLAAFGGFGAHFVHHSSMFTSLAYSSPSVMKYVRGPRGDNLLMDDWRESYYWLRQNTKEDAVIASWWDYGYQIAGFSNRTTVVDNNTWNNTHIAQVGRILASPEAKAWKLAKELDIDYFLVFFGGINGHSGDDINKFMWMIRIAQGVFPDDVKEKDFISARGRYSPGKEDLTPTFRDSLMYKLSYNEFGSKHRIRNQKGEVYGYDQVRRVEIGDKNFKLKYFEEVYTTSKGLVRLYRLKTKGELFGAFSDTRNAIKKRRSKKIKKMKPTTPAKVVKGKRSRAQPQFQL</sequence>
<dbReference type="EC" id="2.4.99.18" evidence="6"/>
<feature type="compositionally biased region" description="Basic and acidic residues" evidence="16">
    <location>
        <begin position="781"/>
        <end position="792"/>
    </location>
</feature>
<dbReference type="InterPro" id="IPR021149">
    <property type="entry name" value="OligosaccharylTrfase_OST3/OST6"/>
</dbReference>
<evidence type="ECO:0000256" key="3">
    <source>
        <dbReference type="ARBA" id="ARBA00004127"/>
    </source>
</evidence>
<keyword evidence="8" id="KW-0808">Transferase</keyword>
<keyword evidence="10" id="KW-0479">Metal-binding</keyword>
<evidence type="ECO:0000256" key="1">
    <source>
        <dbReference type="ARBA" id="ARBA00001936"/>
    </source>
</evidence>
<dbReference type="InterPro" id="IPR048307">
    <property type="entry name" value="STT3_N"/>
</dbReference>
<evidence type="ECO:0000256" key="7">
    <source>
        <dbReference type="ARBA" id="ARBA00022676"/>
    </source>
</evidence>
<feature type="transmembrane region" description="Helical" evidence="17">
    <location>
        <begin position="276"/>
        <end position="293"/>
    </location>
</feature>
<comment type="pathway">
    <text evidence="4">Protein modification; protein glycosylation.</text>
</comment>
<dbReference type="InParanoid" id="E4X0N5"/>
<dbReference type="GO" id="GO:0016020">
    <property type="term" value="C:membrane"/>
    <property type="evidence" value="ECO:0007669"/>
    <property type="project" value="InterPro"/>
</dbReference>
<evidence type="ECO:0000256" key="17">
    <source>
        <dbReference type="SAM" id="Phobius"/>
    </source>
</evidence>
<dbReference type="Gene3D" id="3.40.30.10">
    <property type="entry name" value="Glutaredoxin"/>
    <property type="match status" value="1"/>
</dbReference>
<evidence type="ECO:0000259" key="19">
    <source>
        <dbReference type="Pfam" id="PF02516"/>
    </source>
</evidence>
<evidence type="ECO:0000256" key="14">
    <source>
        <dbReference type="ARBA" id="ARBA00023211"/>
    </source>
</evidence>
<evidence type="ECO:0000256" key="12">
    <source>
        <dbReference type="ARBA" id="ARBA00022989"/>
    </source>
</evidence>
<dbReference type="EMBL" id="FN653020">
    <property type="protein sequence ID" value="CBY23334.1"/>
    <property type="molecule type" value="Genomic_DNA"/>
</dbReference>
<feature type="chain" id="PRO_5003189836" description="dolichyl-diphosphooligosaccharide--protein glycotransferase" evidence="18">
    <location>
        <begin position="19"/>
        <end position="1103"/>
    </location>
</feature>
<evidence type="ECO:0000313" key="21">
    <source>
        <dbReference type="EMBL" id="CBY23334.1"/>
    </source>
</evidence>
<dbReference type="Gene3D" id="3.40.50.12610">
    <property type="match status" value="1"/>
</dbReference>
<dbReference type="Pfam" id="PF04756">
    <property type="entry name" value="OST3_OST6"/>
    <property type="match status" value="1"/>
</dbReference>
<feature type="region of interest" description="Disordered" evidence="16">
    <location>
        <begin position="768"/>
        <end position="792"/>
    </location>
</feature>
<evidence type="ECO:0000256" key="11">
    <source>
        <dbReference type="ARBA" id="ARBA00022842"/>
    </source>
</evidence>
<evidence type="ECO:0000256" key="18">
    <source>
        <dbReference type="SAM" id="SignalP"/>
    </source>
</evidence>
<keyword evidence="11" id="KW-0460">Magnesium</keyword>
<evidence type="ECO:0000313" key="22">
    <source>
        <dbReference type="Proteomes" id="UP000001307"/>
    </source>
</evidence>
<evidence type="ECO:0000256" key="2">
    <source>
        <dbReference type="ARBA" id="ARBA00001946"/>
    </source>
</evidence>
<feature type="domain" description="STT3/PglB/AglB core" evidence="20">
    <location>
        <begin position="876"/>
        <end position="934"/>
    </location>
</feature>
<evidence type="ECO:0000256" key="10">
    <source>
        <dbReference type="ARBA" id="ARBA00022723"/>
    </source>
</evidence>
<keyword evidence="13 17" id="KW-0472">Membrane</keyword>
<reference evidence="21" key="1">
    <citation type="journal article" date="2010" name="Science">
        <title>Plasticity of animal genome architecture unmasked by rapid evolution of a pelagic tunicate.</title>
        <authorList>
            <person name="Denoeud F."/>
            <person name="Henriet S."/>
            <person name="Mungpakdee S."/>
            <person name="Aury J.M."/>
            <person name="Da Silva C."/>
            <person name="Brinkmann H."/>
            <person name="Mikhaleva J."/>
            <person name="Olsen L.C."/>
            <person name="Jubin C."/>
            <person name="Canestro C."/>
            <person name="Bouquet J.M."/>
            <person name="Danks G."/>
            <person name="Poulain J."/>
            <person name="Campsteijn C."/>
            <person name="Adamski M."/>
            <person name="Cross I."/>
            <person name="Yadetie F."/>
            <person name="Muffato M."/>
            <person name="Louis A."/>
            <person name="Butcher S."/>
            <person name="Tsagkogeorga G."/>
            <person name="Konrad A."/>
            <person name="Singh S."/>
            <person name="Jensen M.F."/>
            <person name="Cong E.H."/>
            <person name="Eikeseth-Otteraa H."/>
            <person name="Noel B."/>
            <person name="Anthouard V."/>
            <person name="Porcel B.M."/>
            <person name="Kachouri-Lafond R."/>
            <person name="Nishino A."/>
            <person name="Ugolini M."/>
            <person name="Chourrout P."/>
            <person name="Nishida H."/>
            <person name="Aasland R."/>
            <person name="Huzurbazar S."/>
            <person name="Westhof E."/>
            <person name="Delsuc F."/>
            <person name="Lehrach H."/>
            <person name="Reinhardt R."/>
            <person name="Weissenbach J."/>
            <person name="Roy S.W."/>
            <person name="Artiguenave F."/>
            <person name="Postlethwait J.H."/>
            <person name="Manak J.R."/>
            <person name="Thompson E.M."/>
            <person name="Jaillon O."/>
            <person name="Du Pasquier L."/>
            <person name="Boudinot P."/>
            <person name="Liberles D.A."/>
            <person name="Volff J.N."/>
            <person name="Philippe H."/>
            <person name="Lenhard B."/>
            <person name="Roest Crollius H."/>
            <person name="Wincker P."/>
            <person name="Chourrout D."/>
        </authorList>
    </citation>
    <scope>NUCLEOTIDE SEQUENCE [LARGE SCALE GENOMIC DNA]</scope>
</reference>
<dbReference type="GO" id="GO:0004579">
    <property type="term" value="F:dolichyl-diphosphooligosaccharide-protein glycotransferase activity"/>
    <property type="evidence" value="ECO:0007669"/>
    <property type="project" value="UniProtKB-EC"/>
</dbReference>
<dbReference type="GO" id="GO:0012505">
    <property type="term" value="C:endomembrane system"/>
    <property type="evidence" value="ECO:0007669"/>
    <property type="project" value="UniProtKB-SubCell"/>
</dbReference>
<keyword evidence="14" id="KW-0464">Manganese</keyword>
<dbReference type="PANTHER" id="PTHR13872:SF1">
    <property type="entry name" value="DOLICHYL-DIPHOSPHOOLIGOSACCHARIDE--PROTEIN GLYCOSYLTRANSFERASE SUBUNIT STT3B"/>
    <property type="match status" value="1"/>
</dbReference>
<feature type="transmembrane region" description="Helical" evidence="17">
    <location>
        <begin position="344"/>
        <end position="368"/>
    </location>
</feature>
<evidence type="ECO:0000256" key="8">
    <source>
        <dbReference type="ARBA" id="ARBA00022679"/>
    </source>
</evidence>
<accession>E4X0N5</accession>
<dbReference type="InterPro" id="IPR048999">
    <property type="entry name" value="STT3-PglB_core"/>
</dbReference>
<dbReference type="PANTHER" id="PTHR13872">
    <property type="entry name" value="DOLICHYL-DIPHOSPHOOLIGOSACCHARIDE--PROTEIN GLYCOSYLTRANSFERASE SUBUNIT"/>
    <property type="match status" value="1"/>
</dbReference>
<keyword evidence="18" id="KW-0732">Signal</keyword>
<evidence type="ECO:0000256" key="6">
    <source>
        <dbReference type="ARBA" id="ARBA00012605"/>
    </source>
</evidence>
<comment type="similarity">
    <text evidence="5">Belongs to the STT3 family.</text>
</comment>
<dbReference type="GO" id="GO:0018279">
    <property type="term" value="P:protein N-linked glycosylation via asparagine"/>
    <property type="evidence" value="ECO:0007669"/>
    <property type="project" value="TreeGrafter"/>
</dbReference>
<evidence type="ECO:0000256" key="4">
    <source>
        <dbReference type="ARBA" id="ARBA00004922"/>
    </source>
</evidence>
<comment type="cofactor">
    <cofactor evidence="2">
        <name>Mg(2+)</name>
        <dbReference type="ChEBI" id="CHEBI:18420"/>
    </cofactor>
</comment>
<evidence type="ECO:0000256" key="5">
    <source>
        <dbReference type="ARBA" id="ARBA00010810"/>
    </source>
</evidence>